<dbReference type="SUPFAM" id="SSF48452">
    <property type="entry name" value="TPR-like"/>
    <property type="match status" value="1"/>
</dbReference>
<dbReference type="InterPro" id="IPR050498">
    <property type="entry name" value="Ycf3"/>
</dbReference>
<protein>
    <submittedName>
        <fullName evidence="3">Uncharacterized protein</fullName>
    </submittedName>
</protein>
<evidence type="ECO:0000313" key="3">
    <source>
        <dbReference type="EMBL" id="SVB38564.1"/>
    </source>
</evidence>
<dbReference type="SMART" id="SM00028">
    <property type="entry name" value="TPR"/>
    <property type="match status" value="5"/>
</dbReference>
<keyword evidence="1" id="KW-0677">Repeat</keyword>
<dbReference type="Pfam" id="PF00515">
    <property type="entry name" value="TPR_1"/>
    <property type="match status" value="1"/>
</dbReference>
<sequence length="249" mass="29002">MGIKMIKLFQINGFFLCLLLFLFGCGEQKKDEGEEFASSQIKDPAELIKLAVSKQVTGAYDEAIDALDQALGINPSYEQAYYQKGLIYEEWDRRKEALEAYQKAVEINQNYNEARLGLASLYDKSVLNDLALEQYLRVVETKKGDPELYFKIALEYWYLQDIPKTAEYYNKVIELNKDHLQAHLNLISVYERMKDWEKALEEITIVKQLSDKTQNQQAMDIAENKLKFIKGRMNLTKKDIKRKSEPPFD</sequence>
<dbReference type="EMBL" id="UINC01039700">
    <property type="protein sequence ID" value="SVB38564.1"/>
    <property type="molecule type" value="Genomic_DNA"/>
</dbReference>
<dbReference type="InterPro" id="IPR019734">
    <property type="entry name" value="TPR_rpt"/>
</dbReference>
<reference evidence="3" key="1">
    <citation type="submission" date="2018-05" db="EMBL/GenBank/DDBJ databases">
        <authorList>
            <person name="Lanie J.A."/>
            <person name="Ng W.-L."/>
            <person name="Kazmierczak K.M."/>
            <person name="Andrzejewski T.M."/>
            <person name="Davidsen T.M."/>
            <person name="Wayne K.J."/>
            <person name="Tettelin H."/>
            <person name="Glass J.I."/>
            <person name="Rusch D."/>
            <person name="Podicherti R."/>
            <person name="Tsui H.-C.T."/>
            <person name="Winkler M.E."/>
        </authorList>
    </citation>
    <scope>NUCLEOTIDE SEQUENCE</scope>
</reference>
<gene>
    <name evidence="3" type="ORF">METZ01_LOCUS191418</name>
</gene>
<proteinExistence type="predicted"/>
<dbReference type="InterPro" id="IPR011990">
    <property type="entry name" value="TPR-like_helical_dom_sf"/>
</dbReference>
<keyword evidence="2" id="KW-0802">TPR repeat</keyword>
<dbReference type="PROSITE" id="PS51257">
    <property type="entry name" value="PROKAR_LIPOPROTEIN"/>
    <property type="match status" value="1"/>
</dbReference>
<dbReference type="PANTHER" id="PTHR44858">
    <property type="entry name" value="TETRATRICOPEPTIDE REPEAT PROTEIN 6"/>
    <property type="match status" value="1"/>
</dbReference>
<evidence type="ECO:0000256" key="2">
    <source>
        <dbReference type="ARBA" id="ARBA00022803"/>
    </source>
</evidence>
<dbReference type="PANTHER" id="PTHR44858:SF1">
    <property type="entry name" value="UDP-N-ACETYLGLUCOSAMINE--PEPTIDE N-ACETYLGLUCOSAMINYLTRANSFERASE SPINDLY-RELATED"/>
    <property type="match status" value="1"/>
</dbReference>
<accession>A0A382DKM6</accession>
<name>A0A382DKM6_9ZZZZ</name>
<dbReference type="Gene3D" id="1.25.40.10">
    <property type="entry name" value="Tetratricopeptide repeat domain"/>
    <property type="match status" value="2"/>
</dbReference>
<organism evidence="3">
    <name type="scientific">marine metagenome</name>
    <dbReference type="NCBI Taxonomy" id="408172"/>
    <lineage>
        <taxon>unclassified sequences</taxon>
        <taxon>metagenomes</taxon>
        <taxon>ecological metagenomes</taxon>
    </lineage>
</organism>
<dbReference type="Pfam" id="PF13432">
    <property type="entry name" value="TPR_16"/>
    <property type="match status" value="1"/>
</dbReference>
<dbReference type="PROSITE" id="PS50293">
    <property type="entry name" value="TPR_REGION"/>
    <property type="match status" value="1"/>
</dbReference>
<dbReference type="PROSITE" id="PS50005">
    <property type="entry name" value="TPR"/>
    <property type="match status" value="3"/>
</dbReference>
<dbReference type="AlphaFoldDB" id="A0A382DKM6"/>
<evidence type="ECO:0000256" key="1">
    <source>
        <dbReference type="ARBA" id="ARBA00022737"/>
    </source>
</evidence>